<sequence length="51" mass="5859">MFFWIIVGVIVLGLFALCFAGTDRYRFHQGADVEAVRQRTQGIRTDTQQPE</sequence>
<name>A0A853C7T9_9ACTN</name>
<dbReference type="Proteomes" id="UP000530424">
    <property type="component" value="Unassembled WGS sequence"/>
</dbReference>
<comment type="caution">
    <text evidence="1">The sequence shown here is derived from an EMBL/GenBank/DDBJ whole genome shotgun (WGS) entry which is preliminary data.</text>
</comment>
<organism evidence="1 2">
    <name type="scientific">Nocardioides thalensis</name>
    <dbReference type="NCBI Taxonomy" id="1914755"/>
    <lineage>
        <taxon>Bacteria</taxon>
        <taxon>Bacillati</taxon>
        <taxon>Actinomycetota</taxon>
        <taxon>Actinomycetes</taxon>
        <taxon>Propionibacteriales</taxon>
        <taxon>Nocardioidaceae</taxon>
        <taxon>Nocardioides</taxon>
    </lineage>
</organism>
<reference evidence="1 2" key="1">
    <citation type="submission" date="2020-07" db="EMBL/GenBank/DDBJ databases">
        <title>Sequencing the genomes of 1000 actinobacteria strains.</title>
        <authorList>
            <person name="Klenk H.-P."/>
        </authorList>
    </citation>
    <scope>NUCLEOTIDE SEQUENCE [LARGE SCALE GENOMIC DNA]</scope>
    <source>
        <strain evidence="1 2">DSM 103833</strain>
    </source>
</reference>
<proteinExistence type="predicted"/>
<accession>A0A853C7T9</accession>
<evidence type="ECO:0000313" key="1">
    <source>
        <dbReference type="EMBL" id="NYJ02293.1"/>
    </source>
</evidence>
<keyword evidence="2" id="KW-1185">Reference proteome</keyword>
<protein>
    <submittedName>
        <fullName evidence="1">Uncharacterized protein</fullName>
    </submittedName>
</protein>
<gene>
    <name evidence="1" type="ORF">HNR19_002991</name>
</gene>
<dbReference type="EMBL" id="JACCFP010000001">
    <property type="protein sequence ID" value="NYJ02293.1"/>
    <property type="molecule type" value="Genomic_DNA"/>
</dbReference>
<evidence type="ECO:0000313" key="2">
    <source>
        <dbReference type="Proteomes" id="UP000530424"/>
    </source>
</evidence>
<dbReference type="AlphaFoldDB" id="A0A853C7T9"/>
<dbReference type="RefSeq" id="WP_179668679.1">
    <property type="nucleotide sequence ID" value="NZ_JACCFP010000001.1"/>
</dbReference>